<feature type="compositionally biased region" description="Low complexity" evidence="4">
    <location>
        <begin position="582"/>
        <end position="595"/>
    </location>
</feature>
<comment type="caution">
    <text evidence="5">The sequence shown here is derived from an EMBL/GenBank/DDBJ whole genome shotgun (WGS) entry which is preliminary data.</text>
</comment>
<dbReference type="Proteomes" id="UP001437256">
    <property type="component" value="Unassembled WGS sequence"/>
</dbReference>
<dbReference type="PANTHER" id="PTHR22767:SF2">
    <property type="entry name" value="N(ALPHA)-ACETYLTRANSFERASE 15_16, ISOFORM A"/>
    <property type="match status" value="1"/>
</dbReference>
<keyword evidence="1" id="KW-0677">Repeat</keyword>
<evidence type="ECO:0000256" key="1">
    <source>
        <dbReference type="ARBA" id="ARBA00022737"/>
    </source>
</evidence>
<dbReference type="Gene3D" id="1.25.40.1040">
    <property type="match status" value="1"/>
</dbReference>
<feature type="compositionally biased region" description="Low complexity" evidence="4">
    <location>
        <begin position="627"/>
        <end position="637"/>
    </location>
</feature>
<evidence type="ECO:0000256" key="4">
    <source>
        <dbReference type="SAM" id="MobiDB-lite"/>
    </source>
</evidence>
<feature type="compositionally biased region" description="Basic and acidic residues" evidence="4">
    <location>
        <begin position="638"/>
        <end position="650"/>
    </location>
</feature>
<evidence type="ECO:0000313" key="6">
    <source>
        <dbReference type="Proteomes" id="UP001437256"/>
    </source>
</evidence>
<proteinExistence type="predicted"/>
<name>A0ABR3A9L3_9AGAR</name>
<dbReference type="Gene3D" id="1.25.40.1010">
    <property type="match status" value="1"/>
</dbReference>
<dbReference type="SMART" id="SM00028">
    <property type="entry name" value="TPR"/>
    <property type="match status" value="5"/>
</dbReference>
<dbReference type="Pfam" id="PF12569">
    <property type="entry name" value="NatA_aux_su"/>
    <property type="match status" value="1"/>
</dbReference>
<keyword evidence="6" id="KW-1185">Reference proteome</keyword>
<gene>
    <name evidence="5" type="ORF">AAF712_003342</name>
</gene>
<evidence type="ECO:0000313" key="5">
    <source>
        <dbReference type="EMBL" id="KAL0069684.1"/>
    </source>
</evidence>
<feature type="compositionally biased region" description="Basic and acidic residues" evidence="4">
    <location>
        <begin position="612"/>
        <end position="626"/>
    </location>
</feature>
<accession>A0ABR3A9L3</accession>
<feature type="region of interest" description="Disordered" evidence="4">
    <location>
        <begin position="581"/>
        <end position="655"/>
    </location>
</feature>
<dbReference type="Pfam" id="PF13181">
    <property type="entry name" value="TPR_8"/>
    <property type="match status" value="1"/>
</dbReference>
<evidence type="ECO:0000256" key="2">
    <source>
        <dbReference type="ARBA" id="ARBA00022803"/>
    </source>
</evidence>
<dbReference type="SUPFAM" id="SSF48452">
    <property type="entry name" value="TPR-like"/>
    <property type="match status" value="2"/>
</dbReference>
<sequence>MSKLASKRALPSKEAGLFKELLTLYETRQLKKGLKTSDQILKKYPEHGETLCMKGLVLTHMGRRDEGIEMVKKGVRFDLTSHIVWHVFGLIQKGEKNYEEALKSYTQALKFDKENLNILRDAAQLQTHLRLYDALVETRHKLLRMRPMVRQNWVALAVAHHLNGNLLEANKVLQSYETTLKNIPDYDVEHSETLIYHIRVLEGLEQFSEALSLLDTCAKDRSIVDKTAIMEFRARLTSKMGLEDAEHAWYVLIEHNSENYDYYQGYLDNLGVNTEENPVQAVKILYEKFITQLPKANTPKRLALSITPASFAGDEPVPSFKDQARRYLSAGLTKGIPSLFADVKSLYGDQEKMKIVEEIVEEVKKEHIPTDPSSSSEPTTYLWTLYFLAQHHSHLGHHTTALSLLDEATAHTPTLPELYTFRARVLKRAGDPIHAAGAMEEARLLDGQDRFLNTKSGKYLMRAGRQEEAEKVLGLFTKKDAVSPGTDLEDMQSLLYLMEMADSHLAGGRLHMALKKYVAVQKLFNELEDDQYDFHGYSLRKFNISIYLNLLSWEDRLRTQPAYIKAAVAASRILVTVHDNPSLKSPLGGNSSSKGKLSEAEAKAKKKAKKAAQKEARGQEEKDKKAAASANAATSNANEDKGLEPPTPKDEDPEGLKLLACEDPLERAAKLLQPLVELNLGFVNGKEKEREKAIEVWCVVYDVAVRRGKLLQAITALSRAVQLAGGKDHPDVHYRVVHARKFAASISSSSKPSASPSEDPTHLFLTELDKLISPEASSSLNLYNSQYLQQRSDSAKAVLSAAKVMGELLKNEATREEVEGVVFMVFNSNENDLDIKTAQSLLTFLSSLESSRAAEFRTKCQERFGLSTVFLTQEEREKVEGEVFGAGAAGAQENGEVEELAP</sequence>
<dbReference type="EMBL" id="JBBXMP010000011">
    <property type="protein sequence ID" value="KAL0069684.1"/>
    <property type="molecule type" value="Genomic_DNA"/>
</dbReference>
<dbReference type="PIRSF" id="PIRSF000422">
    <property type="entry name" value="N-terminal-AcTrfase-A_aux_su"/>
    <property type="match status" value="1"/>
</dbReference>
<protein>
    <submittedName>
        <fullName evidence="5">Uncharacterized protein</fullName>
    </submittedName>
</protein>
<keyword evidence="2 3" id="KW-0802">TPR repeat</keyword>
<feature type="repeat" description="TPR" evidence="3">
    <location>
        <begin position="82"/>
        <end position="115"/>
    </location>
</feature>
<dbReference type="InterPro" id="IPR019734">
    <property type="entry name" value="TPR_rpt"/>
</dbReference>
<organism evidence="5 6">
    <name type="scientific">Marasmius tenuissimus</name>
    <dbReference type="NCBI Taxonomy" id="585030"/>
    <lineage>
        <taxon>Eukaryota</taxon>
        <taxon>Fungi</taxon>
        <taxon>Dikarya</taxon>
        <taxon>Basidiomycota</taxon>
        <taxon>Agaricomycotina</taxon>
        <taxon>Agaricomycetes</taxon>
        <taxon>Agaricomycetidae</taxon>
        <taxon>Agaricales</taxon>
        <taxon>Marasmiineae</taxon>
        <taxon>Marasmiaceae</taxon>
        <taxon>Marasmius</taxon>
    </lineage>
</organism>
<reference evidence="5 6" key="1">
    <citation type="submission" date="2024-05" db="EMBL/GenBank/DDBJ databases">
        <title>A draft genome resource for the thread blight pathogen Marasmius tenuissimus strain MS-2.</title>
        <authorList>
            <person name="Yulfo-Soto G.E."/>
            <person name="Baruah I.K."/>
            <person name="Amoako-Attah I."/>
            <person name="Bukari Y."/>
            <person name="Meinhardt L.W."/>
            <person name="Bailey B.A."/>
            <person name="Cohen S.P."/>
        </authorList>
    </citation>
    <scope>NUCLEOTIDE SEQUENCE [LARGE SCALE GENOMIC DNA]</scope>
    <source>
        <strain evidence="5 6">MS-2</strain>
    </source>
</reference>
<dbReference type="InterPro" id="IPR011990">
    <property type="entry name" value="TPR-like_helical_dom_sf"/>
</dbReference>
<dbReference type="PROSITE" id="PS50005">
    <property type="entry name" value="TPR"/>
    <property type="match status" value="1"/>
</dbReference>
<evidence type="ECO:0000256" key="3">
    <source>
        <dbReference type="PROSITE-ProRule" id="PRU00339"/>
    </source>
</evidence>
<dbReference type="InterPro" id="IPR021183">
    <property type="entry name" value="NatA_aux_su"/>
</dbReference>
<dbReference type="PANTHER" id="PTHR22767">
    <property type="entry name" value="N-TERMINAL ACETYLTRANSFERASE-RELATED"/>
    <property type="match status" value="1"/>
</dbReference>